<dbReference type="InterPro" id="IPR050107">
    <property type="entry name" value="ABC_carbohydrate_import_ATPase"/>
</dbReference>
<evidence type="ECO:0000313" key="7">
    <source>
        <dbReference type="Proteomes" id="UP000712157"/>
    </source>
</evidence>
<dbReference type="Proteomes" id="UP000712157">
    <property type="component" value="Unassembled WGS sequence"/>
</dbReference>
<evidence type="ECO:0000256" key="4">
    <source>
        <dbReference type="ARBA" id="ARBA00022840"/>
    </source>
</evidence>
<keyword evidence="4 6" id="KW-0067">ATP-binding</keyword>
<dbReference type="RefSeq" id="WP_158345106.1">
    <property type="nucleotide sequence ID" value="NZ_JAHQCW010000018.1"/>
</dbReference>
<sequence length="496" mass="56318">MVFKISEICKQYGDNIVLENITLELQGGKVHGILGYNGAGKSTLGKIVGGVIQKDSGHMHLDRMECSNWDVRRAMRSGVFIVDYHSTLLPELTVRENMLYGLNSIKDGSPLSVIRNKKKIVQRLKSELEYYGLECNMDWQISQVSNSMRNILELLRIKLFSPKVVVVDEIDANVNEFYRDRIKKIIRDMAGDGVAVLYISHQIQRVMEISDEISAIMDSHLVETVKVADMKPENVIEMMFKITNEHPPKTIVKPQAKILELKHISNNVISDFSLYVREGEIVGVVGLEKEGPASFGELLFSDKYHPKQGGDVLFREKEIRLVTPQDAMKAGIIFLDSNVIDQYLFPGQTVRENMLPFAIRVKCRDLETQTKICQSYLDKLSIKAKPEDKIEHISTGHQKKILIAKNILSEGEVFIFANPTDNIDTVSKIDIYNIMNELKMRGRGLILISNDYHEVAGICDVIVVVEDGKVVRKFNNYALHEKELIAWSGQEEEHDI</sequence>
<evidence type="ECO:0000259" key="5">
    <source>
        <dbReference type="PROSITE" id="PS50893"/>
    </source>
</evidence>
<dbReference type="InterPro" id="IPR003439">
    <property type="entry name" value="ABC_transporter-like_ATP-bd"/>
</dbReference>
<dbReference type="GO" id="GO:0016887">
    <property type="term" value="F:ATP hydrolysis activity"/>
    <property type="evidence" value="ECO:0007669"/>
    <property type="project" value="InterPro"/>
</dbReference>
<organism evidence="6 7">
    <name type="scientific">Diplocloster agilis</name>
    <dbReference type="NCBI Taxonomy" id="2850323"/>
    <lineage>
        <taxon>Bacteria</taxon>
        <taxon>Bacillati</taxon>
        <taxon>Bacillota</taxon>
        <taxon>Clostridia</taxon>
        <taxon>Lachnospirales</taxon>
        <taxon>Lachnospiraceae</taxon>
        <taxon>Diplocloster</taxon>
    </lineage>
</organism>
<accession>A0A949NI67</accession>
<dbReference type="PANTHER" id="PTHR43790:SF9">
    <property type="entry name" value="GALACTOFURANOSE TRANSPORTER ATP-BINDING PROTEIN YTFR"/>
    <property type="match status" value="1"/>
</dbReference>
<proteinExistence type="predicted"/>
<evidence type="ECO:0000256" key="2">
    <source>
        <dbReference type="ARBA" id="ARBA00022737"/>
    </source>
</evidence>
<keyword evidence="1" id="KW-0813">Transport</keyword>
<dbReference type="InterPro" id="IPR027417">
    <property type="entry name" value="P-loop_NTPase"/>
</dbReference>
<dbReference type="Pfam" id="PF00005">
    <property type="entry name" value="ABC_tran"/>
    <property type="match status" value="2"/>
</dbReference>
<dbReference type="SUPFAM" id="SSF52540">
    <property type="entry name" value="P-loop containing nucleoside triphosphate hydrolases"/>
    <property type="match status" value="2"/>
</dbReference>
<keyword evidence="3" id="KW-0547">Nucleotide-binding</keyword>
<feature type="domain" description="ABC transporter" evidence="5">
    <location>
        <begin position="3"/>
        <end position="243"/>
    </location>
</feature>
<dbReference type="GO" id="GO:0005524">
    <property type="term" value="F:ATP binding"/>
    <property type="evidence" value="ECO:0007669"/>
    <property type="project" value="UniProtKB-KW"/>
</dbReference>
<evidence type="ECO:0000313" key="6">
    <source>
        <dbReference type="EMBL" id="MBU9737295.1"/>
    </source>
</evidence>
<gene>
    <name evidence="6" type="ORF">KTH89_12165</name>
</gene>
<dbReference type="AlphaFoldDB" id="A0A949NI67"/>
<name>A0A949NI67_9FIRM</name>
<comment type="caution">
    <text evidence="6">The sequence shown here is derived from an EMBL/GenBank/DDBJ whole genome shotgun (WGS) entry which is preliminary data.</text>
</comment>
<dbReference type="PANTHER" id="PTHR43790">
    <property type="entry name" value="CARBOHYDRATE TRANSPORT ATP-BINDING PROTEIN MG119-RELATED"/>
    <property type="match status" value="1"/>
</dbReference>
<dbReference type="Gene3D" id="3.40.50.300">
    <property type="entry name" value="P-loop containing nucleotide triphosphate hydrolases"/>
    <property type="match status" value="2"/>
</dbReference>
<dbReference type="PROSITE" id="PS50893">
    <property type="entry name" value="ABC_TRANSPORTER_2"/>
    <property type="match status" value="2"/>
</dbReference>
<keyword evidence="7" id="KW-1185">Reference proteome</keyword>
<dbReference type="EMBL" id="JAHQCW010000018">
    <property type="protein sequence ID" value="MBU9737295.1"/>
    <property type="molecule type" value="Genomic_DNA"/>
</dbReference>
<evidence type="ECO:0000256" key="3">
    <source>
        <dbReference type="ARBA" id="ARBA00022741"/>
    </source>
</evidence>
<feature type="domain" description="ABC transporter" evidence="5">
    <location>
        <begin position="252"/>
        <end position="492"/>
    </location>
</feature>
<protein>
    <submittedName>
        <fullName evidence="6">ATP-binding cassette domain-containing protein</fullName>
    </submittedName>
</protein>
<keyword evidence="2" id="KW-0677">Repeat</keyword>
<evidence type="ECO:0000256" key="1">
    <source>
        <dbReference type="ARBA" id="ARBA00022448"/>
    </source>
</evidence>
<reference evidence="6" key="1">
    <citation type="submission" date="2021-06" db="EMBL/GenBank/DDBJ databases">
        <title>Description of novel taxa of the family Lachnospiraceae.</title>
        <authorList>
            <person name="Chaplin A.V."/>
            <person name="Sokolova S.R."/>
            <person name="Pikina A.P."/>
            <person name="Korzhanova M."/>
            <person name="Belova V."/>
            <person name="Korostin D."/>
            <person name="Efimov B.A."/>
        </authorList>
    </citation>
    <scope>NUCLEOTIDE SEQUENCE</scope>
    <source>
        <strain evidence="6">ASD5720</strain>
    </source>
</reference>